<dbReference type="PROSITE" id="PS50983">
    <property type="entry name" value="FE_B12_PBP"/>
    <property type="match status" value="1"/>
</dbReference>
<feature type="signal peptide" evidence="1">
    <location>
        <begin position="1"/>
        <end position="28"/>
    </location>
</feature>
<evidence type="ECO:0000259" key="2">
    <source>
        <dbReference type="PROSITE" id="PS50983"/>
    </source>
</evidence>
<dbReference type="AlphaFoldDB" id="A0A1T1H8D1"/>
<dbReference type="SUPFAM" id="SSF53807">
    <property type="entry name" value="Helical backbone' metal receptor"/>
    <property type="match status" value="1"/>
</dbReference>
<dbReference type="EMBL" id="MTSD02000010">
    <property type="protein sequence ID" value="OOV85967.1"/>
    <property type="molecule type" value="Genomic_DNA"/>
</dbReference>
<feature type="domain" description="Fe/B12 periplasmic-binding" evidence="2">
    <location>
        <begin position="52"/>
        <end position="345"/>
    </location>
</feature>
<feature type="chain" id="PRO_5010517107" evidence="1">
    <location>
        <begin position="29"/>
        <end position="345"/>
    </location>
</feature>
<protein>
    <submittedName>
        <fullName evidence="3">ABC transporter substrate-binding protein</fullName>
    </submittedName>
</protein>
<dbReference type="InterPro" id="IPR002491">
    <property type="entry name" value="ABC_transptr_periplasmic_BD"/>
</dbReference>
<dbReference type="PANTHER" id="PTHR30535:SF7">
    <property type="entry name" value="IRON(III) DICITRATE-BINDING PROTEIN"/>
    <property type="match status" value="1"/>
</dbReference>
<gene>
    <name evidence="3" type="ORF">BTA35_0215780</name>
</gene>
<dbReference type="RefSeq" id="WP_078320773.1">
    <property type="nucleotide sequence ID" value="NZ_FXTS01000011.1"/>
</dbReference>
<keyword evidence="1" id="KW-0732">Signal</keyword>
<name>A0A1T1H8D1_OCELI</name>
<dbReference type="Gene3D" id="3.40.50.1980">
    <property type="entry name" value="Nitrogenase molybdenum iron protein domain"/>
    <property type="match status" value="2"/>
</dbReference>
<accession>A0A1T1H8D1</accession>
<keyword evidence="4" id="KW-1185">Reference proteome</keyword>
<evidence type="ECO:0000313" key="3">
    <source>
        <dbReference type="EMBL" id="OOV85967.1"/>
    </source>
</evidence>
<organism evidence="3 4">
    <name type="scientific">Oceanospirillum linum</name>
    <dbReference type="NCBI Taxonomy" id="966"/>
    <lineage>
        <taxon>Bacteria</taxon>
        <taxon>Pseudomonadati</taxon>
        <taxon>Pseudomonadota</taxon>
        <taxon>Gammaproteobacteria</taxon>
        <taxon>Oceanospirillales</taxon>
        <taxon>Oceanospirillaceae</taxon>
        <taxon>Oceanospirillum</taxon>
    </lineage>
</organism>
<dbReference type="Proteomes" id="UP000190064">
    <property type="component" value="Unassembled WGS sequence"/>
</dbReference>
<evidence type="ECO:0000256" key="1">
    <source>
        <dbReference type="SAM" id="SignalP"/>
    </source>
</evidence>
<sequence>MTSFSTLRSVGRATLFAGLLSIPTWVQAESTAKTILLENCGQQLALSEPPQRVVTVGQATTEMLYSLGLGDRVVGTSNWFTDVAPEFEKIDSGIERIAENFPSFEGVMARKPDLVTADFLFTVGPNGVVGKREQFHKLGVNTYVLASQCIDQDTSKGIDGVRTALFSLDSLYRSIRDIASLFRVEPRGEALIESIRQREAMAIASAEPYRQQGLSGVVWYSSAALGVDPWVGGSKGVPAWMMASLGVENVIDSDEVWPMVGWESIAKANPDFIVIAKMDRRRFEADDYKKKLKFLRTDPVTREMDAVKNDHIIVMDAHAMEVTLRSVAGLEVLSKAIVELNSAER</sequence>
<evidence type="ECO:0000313" key="4">
    <source>
        <dbReference type="Proteomes" id="UP000190064"/>
    </source>
</evidence>
<dbReference type="PANTHER" id="PTHR30535">
    <property type="entry name" value="VITAMIN B12-BINDING PROTEIN"/>
    <property type="match status" value="1"/>
</dbReference>
<comment type="caution">
    <text evidence="3">The sequence shown here is derived from an EMBL/GenBank/DDBJ whole genome shotgun (WGS) entry which is preliminary data.</text>
</comment>
<dbReference type="Pfam" id="PF01497">
    <property type="entry name" value="Peripla_BP_2"/>
    <property type="match status" value="1"/>
</dbReference>
<reference evidence="3" key="1">
    <citation type="submission" date="2017-02" db="EMBL/GenBank/DDBJ databases">
        <title>Draft Genome Sequence of the Salt Water Bacterium Oceanospirillum linum ATCC 11336.</title>
        <authorList>
            <person name="Trachtenberg A.M."/>
            <person name="Carney J.G."/>
            <person name="Linnane J.D."/>
            <person name="Rheaume B.A."/>
            <person name="Pitts N.L."/>
            <person name="Mykles D.L."/>
            <person name="Maclea K.S."/>
        </authorList>
    </citation>
    <scope>NUCLEOTIDE SEQUENCE [LARGE SCALE GENOMIC DNA]</scope>
    <source>
        <strain evidence="3">ATCC 11336</strain>
    </source>
</reference>
<dbReference type="InterPro" id="IPR050902">
    <property type="entry name" value="ABC_Transporter_SBP"/>
</dbReference>
<dbReference type="STRING" id="966.BTA35_0215780"/>
<proteinExistence type="predicted"/>